<evidence type="ECO:0000313" key="1">
    <source>
        <dbReference type="EMBL" id="RMA75030.1"/>
    </source>
</evidence>
<gene>
    <name evidence="1" type="ORF">BC961_2376</name>
</gene>
<keyword evidence="2" id="KW-1185">Reference proteome</keyword>
<comment type="caution">
    <text evidence="1">The sequence shown here is derived from an EMBL/GenBank/DDBJ whole genome shotgun (WGS) entry which is preliminary data.</text>
</comment>
<reference evidence="1 2" key="1">
    <citation type="submission" date="2018-10" db="EMBL/GenBank/DDBJ databases">
        <title>Genomic Encyclopedia of Archaeal and Bacterial Type Strains, Phase II (KMG-II): from individual species to whole genera.</title>
        <authorList>
            <person name="Goeker M."/>
        </authorList>
    </citation>
    <scope>NUCLEOTIDE SEQUENCE [LARGE SCALE GENOMIC DNA]</scope>
    <source>
        <strain evidence="1 2">DSM 19727</strain>
    </source>
</reference>
<evidence type="ECO:0000313" key="2">
    <source>
        <dbReference type="Proteomes" id="UP000280368"/>
    </source>
</evidence>
<dbReference type="EMBL" id="REFH01000010">
    <property type="protein sequence ID" value="RMA75030.1"/>
    <property type="molecule type" value="Genomic_DNA"/>
</dbReference>
<organism evidence="1 2">
    <name type="scientific">Flavobacterium weaverense</name>
    <dbReference type="NCBI Taxonomy" id="271156"/>
    <lineage>
        <taxon>Bacteria</taxon>
        <taxon>Pseudomonadati</taxon>
        <taxon>Bacteroidota</taxon>
        <taxon>Flavobacteriia</taxon>
        <taxon>Flavobacteriales</taxon>
        <taxon>Flavobacteriaceae</taxon>
        <taxon>Flavobacterium</taxon>
    </lineage>
</organism>
<accession>A0A3L9ZRW0</accession>
<dbReference type="Proteomes" id="UP000280368">
    <property type="component" value="Unassembled WGS sequence"/>
</dbReference>
<protein>
    <submittedName>
        <fullName evidence="1">Uncharacterized protein</fullName>
    </submittedName>
</protein>
<dbReference type="RefSeq" id="WP_121925975.1">
    <property type="nucleotide sequence ID" value="NZ_CBCSGA010000007.1"/>
</dbReference>
<proteinExistence type="predicted"/>
<dbReference type="AlphaFoldDB" id="A0A3L9ZRW0"/>
<name>A0A3L9ZRW0_9FLAO</name>
<sequence>MDSNIKGNIGEDFVNELAFKSFLKYWCYPSPKFENGNKKEICDLLIIFDNVCIICSVKNYEFKGNYDRYLNKTIEKAVRQIKGAHKILFNSTELKIKHPDRTIEIFPKLSISKIFKIIINLGEGLDFYDITRTTKENDFITIFDKDTFRTIICELDTIPDFIDYLEKRENLFKYKNTKILNSKFANEFAKADYLHLNKNLNQSITIIGSEKDLLSYFFKNTRNFPDTLTKDKYDSALLDISGSWDEFKFSYKTIRKDKADTISYFVDGFVQNEVLNNEYPLKELIAKELLSLNRLQRRAIGNKFFEFYNRIKQNNNRVLHRRFLDHGKLGIVLFNYLDESDIVQLRKLFDIIFETFAYYYKYKHETFILIGINKIPHFTYHIYKNYEEFSKEDEEIIQKNIKELNWFTNYSENTEIVNEFPE</sequence>
<dbReference type="OrthoDB" id="570299at2"/>